<dbReference type="InterPro" id="IPR058636">
    <property type="entry name" value="Beta-barrel_YknX"/>
</dbReference>
<dbReference type="InterPro" id="IPR058625">
    <property type="entry name" value="MdtA-like_BSH"/>
</dbReference>
<evidence type="ECO:0000259" key="5">
    <source>
        <dbReference type="Pfam" id="PF25990"/>
    </source>
</evidence>
<keyword evidence="7" id="KW-1185">Reference proteome</keyword>
<dbReference type="PANTHER" id="PTHR30386">
    <property type="entry name" value="MEMBRANE FUSION SUBUNIT OF EMRAB-TOLC MULTIDRUG EFFLUX PUMP"/>
    <property type="match status" value="1"/>
</dbReference>
<dbReference type="SUPFAM" id="SSF111369">
    <property type="entry name" value="HlyD-like secretion proteins"/>
    <property type="match status" value="2"/>
</dbReference>
<keyword evidence="3" id="KW-0472">Membrane</keyword>
<feature type="domain" description="Multidrug resistance protein MdtA-like barrel-sandwich hybrid" evidence="4">
    <location>
        <begin position="63"/>
        <end position="250"/>
    </location>
</feature>
<evidence type="ECO:0000313" key="7">
    <source>
        <dbReference type="Proteomes" id="UP000281112"/>
    </source>
</evidence>
<dbReference type="EMBL" id="RJVQ01000005">
    <property type="protein sequence ID" value="RQW62725.1"/>
    <property type="molecule type" value="Genomic_DNA"/>
</dbReference>
<dbReference type="Gene3D" id="2.40.30.170">
    <property type="match status" value="1"/>
</dbReference>
<dbReference type="PANTHER" id="PTHR30386:SF19">
    <property type="entry name" value="MULTIDRUG EXPORT PROTEIN EMRA-RELATED"/>
    <property type="match status" value="1"/>
</dbReference>
<name>A0A3N9TGX4_9VIBR</name>
<dbReference type="GO" id="GO:0030313">
    <property type="term" value="C:cell envelope"/>
    <property type="evidence" value="ECO:0007669"/>
    <property type="project" value="UniProtKB-SubCell"/>
</dbReference>
<keyword evidence="3" id="KW-1133">Transmembrane helix</keyword>
<dbReference type="Gene3D" id="2.40.50.100">
    <property type="match status" value="1"/>
</dbReference>
<sequence>MAVENQTSQEQSASVVKKPKSKLKRNFFLFALPVLAISGGVIIYLNSGRYVSTDNAYVKSDITSIAPEIAGRVKSVSVKENESVKSGQLLFTLDKTPFEIAVEKSKANLNDVKTDLLTMQANYESKKAEIAVAKSQLSYLHKDELRQRNLLKRKYISQAEFDAAQQKTEVQALQIKALGKQLQQIKESLTGLVDSPITQHPKYQNALAELNQAQNDLTHVNIYAPTSGIVTKVLETGQFVSPGSTSMMLVSDHNMWIEANFTESDMTHVKQGQPVDIEIDYAPNHEWHGTVTSIAPATGSEFSIIPAQNATGNWVKITQRIPVRIHFQSQSDAPELRAGLSAVVTIDTGFKRQLSL</sequence>
<dbReference type="Gene3D" id="1.10.287.470">
    <property type="entry name" value="Helix hairpin bin"/>
    <property type="match status" value="1"/>
</dbReference>
<accession>A0A3N9TGX4</accession>
<dbReference type="RefSeq" id="WP_124937718.1">
    <property type="nucleotide sequence ID" value="NZ_RJVQ01000005.1"/>
</dbReference>
<keyword evidence="3" id="KW-0812">Transmembrane</keyword>
<comment type="caution">
    <text evidence="6">The sequence shown here is derived from an EMBL/GenBank/DDBJ whole genome shotgun (WGS) entry which is preliminary data.</text>
</comment>
<dbReference type="Pfam" id="PF25990">
    <property type="entry name" value="Beta-barrel_YknX"/>
    <property type="match status" value="1"/>
</dbReference>
<evidence type="ECO:0000256" key="3">
    <source>
        <dbReference type="SAM" id="Phobius"/>
    </source>
</evidence>
<dbReference type="Proteomes" id="UP000281112">
    <property type="component" value="Unassembled WGS sequence"/>
</dbReference>
<organism evidence="6 7">
    <name type="scientific">Vibrio viridaestus</name>
    <dbReference type="NCBI Taxonomy" id="2487322"/>
    <lineage>
        <taxon>Bacteria</taxon>
        <taxon>Pseudomonadati</taxon>
        <taxon>Pseudomonadota</taxon>
        <taxon>Gammaproteobacteria</taxon>
        <taxon>Vibrionales</taxon>
        <taxon>Vibrionaceae</taxon>
        <taxon>Vibrio</taxon>
    </lineage>
</organism>
<dbReference type="AlphaFoldDB" id="A0A3N9TGX4"/>
<evidence type="ECO:0000256" key="2">
    <source>
        <dbReference type="ARBA" id="ARBA00009477"/>
    </source>
</evidence>
<feature type="domain" description="YknX-like beta-barrel" evidence="5">
    <location>
        <begin position="256"/>
        <end position="346"/>
    </location>
</feature>
<protein>
    <submittedName>
        <fullName evidence="6">HlyD family secretion protein</fullName>
    </submittedName>
</protein>
<evidence type="ECO:0000313" key="6">
    <source>
        <dbReference type="EMBL" id="RQW62725.1"/>
    </source>
</evidence>
<proteinExistence type="inferred from homology"/>
<reference evidence="6 7" key="1">
    <citation type="submission" date="2018-11" db="EMBL/GenBank/DDBJ databases">
        <title>Vibrio LJC006 sp. nov., isolated from seawater during the bloom of the enteromorpha.</title>
        <authorList>
            <person name="Liang J."/>
        </authorList>
    </citation>
    <scope>NUCLEOTIDE SEQUENCE [LARGE SCALE GENOMIC DNA]</scope>
    <source>
        <strain evidence="6 7">LJC006</strain>
    </source>
</reference>
<dbReference type="InterPro" id="IPR050739">
    <property type="entry name" value="MFP"/>
</dbReference>
<evidence type="ECO:0000259" key="4">
    <source>
        <dbReference type="Pfam" id="PF25917"/>
    </source>
</evidence>
<evidence type="ECO:0000256" key="1">
    <source>
        <dbReference type="ARBA" id="ARBA00004196"/>
    </source>
</evidence>
<comment type="subcellular location">
    <subcellularLocation>
        <location evidence="1">Cell envelope</location>
    </subcellularLocation>
</comment>
<dbReference type="GO" id="GO:0055085">
    <property type="term" value="P:transmembrane transport"/>
    <property type="evidence" value="ECO:0007669"/>
    <property type="project" value="InterPro"/>
</dbReference>
<gene>
    <name evidence="6" type="ORF">EES38_13445</name>
</gene>
<dbReference type="OrthoDB" id="9811754at2"/>
<comment type="similarity">
    <text evidence="2">Belongs to the membrane fusion protein (MFP) (TC 8.A.1) family.</text>
</comment>
<feature type="transmembrane region" description="Helical" evidence="3">
    <location>
        <begin position="27"/>
        <end position="45"/>
    </location>
</feature>
<dbReference type="Pfam" id="PF25917">
    <property type="entry name" value="BSH_RND"/>
    <property type="match status" value="1"/>
</dbReference>